<accession>A0ACC6QUJ9</accession>
<name>A0ACC6QUJ9_9ACTN</name>
<proteinExistence type="predicted"/>
<evidence type="ECO:0000313" key="1">
    <source>
        <dbReference type="EMBL" id="MEJ8661957.1"/>
    </source>
</evidence>
<evidence type="ECO:0000313" key="2">
    <source>
        <dbReference type="Proteomes" id="UP001375539"/>
    </source>
</evidence>
<protein>
    <submittedName>
        <fullName evidence="1">Class E sortase</fullName>
    </submittedName>
</protein>
<sequence>MHRSRAAFPAFPAVLTGAPAVALAVLLAGCSPAPGSSDKPAAPAAAAPAVTAAVEPAPAPVATTPGAALTETTPSPAPRETAGRTGPASVDIPSIGVDDLRVVPYEGTTDDWPGTRIQNRGVAASPYGEQGGVGPGEIGNYLVTGHRLSAGGPLRELPSVRVGDAILVTYGGKVYEYRITESRKTSFRSARSLTEQRAAVPGSPGKRPTQAMITISTCATPEDNAAGNFWRDDRSNPEHRIDRVGVLTGVRAAAG</sequence>
<comment type="caution">
    <text evidence="1">The sequence shown here is derived from an EMBL/GenBank/DDBJ whole genome shotgun (WGS) entry which is preliminary data.</text>
</comment>
<dbReference type="EMBL" id="JBBKAI010000002">
    <property type="protein sequence ID" value="MEJ8661957.1"/>
    <property type="molecule type" value="Genomic_DNA"/>
</dbReference>
<dbReference type="Proteomes" id="UP001375539">
    <property type="component" value="Unassembled WGS sequence"/>
</dbReference>
<reference evidence="1" key="1">
    <citation type="submission" date="2024-03" db="EMBL/GenBank/DDBJ databases">
        <title>Novel Streptomyces species of biotechnological and ecological value are a feature of Machair soil.</title>
        <authorList>
            <person name="Prole J.R."/>
            <person name="Goodfellow M."/>
            <person name="Allenby N."/>
            <person name="Ward A.C."/>
        </authorList>
    </citation>
    <scope>NUCLEOTIDE SEQUENCE</scope>
    <source>
        <strain evidence="1">MS1.AVA.4</strain>
    </source>
</reference>
<keyword evidence="2" id="KW-1185">Reference proteome</keyword>
<gene>
    <name evidence="1" type="ORF">WKI58_36575</name>
</gene>
<organism evidence="1 2">
    <name type="scientific">Streptomyces pratisoli</name>
    <dbReference type="NCBI Taxonomy" id="3139917"/>
    <lineage>
        <taxon>Bacteria</taxon>
        <taxon>Bacillati</taxon>
        <taxon>Actinomycetota</taxon>
        <taxon>Actinomycetes</taxon>
        <taxon>Kitasatosporales</taxon>
        <taxon>Streptomycetaceae</taxon>
        <taxon>Streptomyces</taxon>
    </lineage>
</organism>